<protein>
    <submittedName>
        <fullName evidence="7">Uncharacterized MFS-type transporter</fullName>
    </submittedName>
</protein>
<feature type="transmembrane region" description="Helical" evidence="5">
    <location>
        <begin position="325"/>
        <end position="346"/>
    </location>
</feature>
<feature type="transmembrane region" description="Helical" evidence="5">
    <location>
        <begin position="400"/>
        <end position="416"/>
    </location>
</feature>
<accession>A0A6J4KUD4</accession>
<dbReference type="AlphaFoldDB" id="A0A6J4KUD4"/>
<dbReference type="CDD" id="cd17321">
    <property type="entry name" value="MFS_MMR_MDR_like"/>
    <property type="match status" value="1"/>
</dbReference>
<feature type="transmembrane region" description="Helical" evidence="5">
    <location>
        <begin position="352"/>
        <end position="379"/>
    </location>
</feature>
<evidence type="ECO:0000256" key="1">
    <source>
        <dbReference type="ARBA" id="ARBA00004651"/>
    </source>
</evidence>
<feature type="transmembrane region" description="Helical" evidence="5">
    <location>
        <begin position="262"/>
        <end position="285"/>
    </location>
</feature>
<dbReference type="EMBL" id="CADCUF010000001">
    <property type="protein sequence ID" value="CAA9314213.1"/>
    <property type="molecule type" value="Genomic_DNA"/>
</dbReference>
<dbReference type="InterPro" id="IPR020846">
    <property type="entry name" value="MFS_dom"/>
</dbReference>
<dbReference type="Pfam" id="PF07690">
    <property type="entry name" value="MFS_1"/>
    <property type="match status" value="1"/>
</dbReference>
<dbReference type="PANTHER" id="PTHR42718:SF39">
    <property type="entry name" value="ACTINORHODIN TRANSPORTER-RELATED"/>
    <property type="match status" value="1"/>
</dbReference>
<evidence type="ECO:0000313" key="7">
    <source>
        <dbReference type="EMBL" id="CAA9314213.1"/>
    </source>
</evidence>
<feature type="transmembrane region" description="Helical" evidence="5">
    <location>
        <begin position="87"/>
        <end position="108"/>
    </location>
</feature>
<feature type="transmembrane region" description="Helical" evidence="5">
    <location>
        <begin position="422"/>
        <end position="445"/>
    </location>
</feature>
<dbReference type="InterPro" id="IPR036259">
    <property type="entry name" value="MFS_trans_sf"/>
</dbReference>
<dbReference type="Gene3D" id="1.20.1250.20">
    <property type="entry name" value="MFS general substrate transporter like domains"/>
    <property type="match status" value="1"/>
</dbReference>
<proteinExistence type="predicted"/>
<dbReference type="GO" id="GO:0022857">
    <property type="term" value="F:transmembrane transporter activity"/>
    <property type="evidence" value="ECO:0007669"/>
    <property type="project" value="InterPro"/>
</dbReference>
<dbReference type="Gene3D" id="1.20.1720.10">
    <property type="entry name" value="Multidrug resistance protein D"/>
    <property type="match status" value="1"/>
</dbReference>
<dbReference type="GO" id="GO:0005886">
    <property type="term" value="C:plasma membrane"/>
    <property type="evidence" value="ECO:0007669"/>
    <property type="project" value="UniProtKB-SubCell"/>
</dbReference>
<feature type="transmembrane region" description="Helical" evidence="5">
    <location>
        <begin position="186"/>
        <end position="206"/>
    </location>
</feature>
<feature type="transmembrane region" description="Helical" evidence="5">
    <location>
        <begin position="32"/>
        <end position="50"/>
    </location>
</feature>
<dbReference type="InterPro" id="IPR011701">
    <property type="entry name" value="MFS"/>
</dbReference>
<keyword evidence="3 5" id="KW-1133">Transmembrane helix</keyword>
<keyword evidence="4 5" id="KW-0472">Membrane</keyword>
<sequence length="454" mass="46438">MLVGFMTLLDVTIVNVAIPSIQSGLETSEQSVQWVVSGYALTFGLTLVAGGRLGDLVGRRRMFLVGLAGFTVTSAVCGAAWSGPALVVARLLQGVSAGLLTPQNTGLIQQLFTGADRARAFGIFGTTVGVSSAAGPLIGGALIAAFGAEDGWRWVFYVNIPIGLVAMVLAVRLLPRTAPGGVRALARQLDGLGALLLGVAVLALLLPVVEAQGHPATRWWWVLPLAPLAAVLFVRRERSMLGRGLPPLLDVRLFSEAPGYAAGLLLGTVYFCGFAGIWLVLALLFQDGLGYTALESGLAVLPFAVGSSLTSLVAGRMLQRYGHAVLVTGLLMLIAGFLALAGLLAVGVPDHLALWTAVPLFVAGLGSGATISPNFTLTLASVPREMGGAAGGALQTGQRIGAAVGAAVLATVYRVTLGSQGLGTAGAVTFAASAGFAALALVVAVQQRRADPDR</sequence>
<dbReference type="SUPFAM" id="SSF103473">
    <property type="entry name" value="MFS general substrate transporter"/>
    <property type="match status" value="1"/>
</dbReference>
<evidence type="ECO:0000256" key="5">
    <source>
        <dbReference type="SAM" id="Phobius"/>
    </source>
</evidence>
<dbReference type="PROSITE" id="PS50850">
    <property type="entry name" value="MFS"/>
    <property type="match status" value="1"/>
</dbReference>
<gene>
    <name evidence="7" type="ORF">AVDCRST_MAG24-8</name>
</gene>
<comment type="subcellular location">
    <subcellularLocation>
        <location evidence="1">Cell membrane</location>
        <topology evidence="1">Multi-pass membrane protein</topology>
    </subcellularLocation>
</comment>
<dbReference type="InterPro" id="IPR001958">
    <property type="entry name" value="Tet-R_TetA/multi-R_MdtG-like"/>
</dbReference>
<feature type="transmembrane region" description="Helical" evidence="5">
    <location>
        <begin position="62"/>
        <end position="81"/>
    </location>
</feature>
<evidence type="ECO:0000256" key="3">
    <source>
        <dbReference type="ARBA" id="ARBA00022989"/>
    </source>
</evidence>
<evidence type="ECO:0000259" key="6">
    <source>
        <dbReference type="PROSITE" id="PS50850"/>
    </source>
</evidence>
<feature type="transmembrane region" description="Helical" evidence="5">
    <location>
        <begin position="218"/>
        <end position="234"/>
    </location>
</feature>
<feature type="domain" description="Major facilitator superfamily (MFS) profile" evidence="6">
    <location>
        <begin position="1"/>
        <end position="449"/>
    </location>
</feature>
<dbReference type="PRINTS" id="PR01035">
    <property type="entry name" value="TCRTETA"/>
</dbReference>
<dbReference type="PANTHER" id="PTHR42718">
    <property type="entry name" value="MAJOR FACILITATOR SUPERFAMILY MULTIDRUG TRANSPORTER MFSC"/>
    <property type="match status" value="1"/>
</dbReference>
<reference evidence="7" key="1">
    <citation type="submission" date="2020-02" db="EMBL/GenBank/DDBJ databases">
        <authorList>
            <person name="Meier V. D."/>
        </authorList>
    </citation>
    <scope>NUCLEOTIDE SEQUENCE</scope>
    <source>
        <strain evidence="7">AVDCRST_MAG24</strain>
    </source>
</reference>
<feature type="transmembrane region" description="Helical" evidence="5">
    <location>
        <begin position="154"/>
        <end position="174"/>
    </location>
</feature>
<name>A0A6J4KUD4_9ACTN</name>
<feature type="transmembrane region" description="Helical" evidence="5">
    <location>
        <begin position="120"/>
        <end position="148"/>
    </location>
</feature>
<organism evidence="7">
    <name type="scientific">uncultured Nocardioidaceae bacterium</name>
    <dbReference type="NCBI Taxonomy" id="253824"/>
    <lineage>
        <taxon>Bacteria</taxon>
        <taxon>Bacillati</taxon>
        <taxon>Actinomycetota</taxon>
        <taxon>Actinomycetes</taxon>
        <taxon>Propionibacteriales</taxon>
        <taxon>Nocardioidaceae</taxon>
        <taxon>environmental samples</taxon>
    </lineage>
</organism>
<evidence type="ECO:0000256" key="4">
    <source>
        <dbReference type="ARBA" id="ARBA00023136"/>
    </source>
</evidence>
<feature type="transmembrane region" description="Helical" evidence="5">
    <location>
        <begin position="297"/>
        <end position="318"/>
    </location>
</feature>
<evidence type="ECO:0000256" key="2">
    <source>
        <dbReference type="ARBA" id="ARBA00022692"/>
    </source>
</evidence>
<keyword evidence="2 5" id="KW-0812">Transmembrane</keyword>